<evidence type="ECO:0000259" key="3">
    <source>
        <dbReference type="Pfam" id="PF22725"/>
    </source>
</evidence>
<organism evidence="4 5">
    <name type="scientific">Dyella koreensis</name>
    <dbReference type="NCBI Taxonomy" id="311235"/>
    <lineage>
        <taxon>Bacteria</taxon>
        <taxon>Pseudomonadati</taxon>
        <taxon>Pseudomonadota</taxon>
        <taxon>Gammaproteobacteria</taxon>
        <taxon>Lysobacterales</taxon>
        <taxon>Rhodanobacteraceae</taxon>
        <taxon>Dyella</taxon>
    </lineage>
</organism>
<dbReference type="InterPro" id="IPR055170">
    <property type="entry name" value="GFO_IDH_MocA-like_dom"/>
</dbReference>
<proteinExistence type="predicted"/>
<feature type="domain" description="GFO/IDH/MocA-like oxidoreductase" evidence="3">
    <location>
        <begin position="131"/>
        <end position="278"/>
    </location>
</feature>
<dbReference type="PANTHER" id="PTHR43708:SF3">
    <property type="entry name" value="OXIDOREDUCTASE"/>
    <property type="match status" value="1"/>
</dbReference>
<evidence type="ECO:0000313" key="4">
    <source>
        <dbReference type="EMBL" id="MFK2919490.1"/>
    </source>
</evidence>
<dbReference type="PANTHER" id="PTHR43708">
    <property type="entry name" value="CONSERVED EXPRESSED OXIDOREDUCTASE (EUROFUNG)"/>
    <property type="match status" value="1"/>
</dbReference>
<feature type="domain" description="Gfo/Idh/MocA-like oxidoreductase N-terminal" evidence="2">
    <location>
        <begin position="6"/>
        <end position="121"/>
    </location>
</feature>
<dbReference type="Pfam" id="PF01408">
    <property type="entry name" value="GFO_IDH_MocA"/>
    <property type="match status" value="1"/>
</dbReference>
<keyword evidence="5" id="KW-1185">Reference proteome</keyword>
<evidence type="ECO:0000256" key="1">
    <source>
        <dbReference type="SAM" id="MobiDB-lite"/>
    </source>
</evidence>
<dbReference type="Proteomes" id="UP001620408">
    <property type="component" value="Unassembled WGS sequence"/>
</dbReference>
<dbReference type="Gene3D" id="3.30.360.10">
    <property type="entry name" value="Dihydrodipicolinate Reductase, domain 2"/>
    <property type="match status" value="1"/>
</dbReference>
<dbReference type="InterPro" id="IPR000683">
    <property type="entry name" value="Gfo/Idh/MocA-like_OxRdtase_N"/>
</dbReference>
<dbReference type="InterPro" id="IPR051317">
    <property type="entry name" value="Gfo/Idh/MocA_oxidoreduct"/>
</dbReference>
<protein>
    <submittedName>
        <fullName evidence="4">Gfo/Idh/MocA family oxidoreductase</fullName>
    </submittedName>
</protein>
<dbReference type="EMBL" id="JADIKD010000012">
    <property type="protein sequence ID" value="MFK2919490.1"/>
    <property type="molecule type" value="Genomic_DNA"/>
</dbReference>
<feature type="region of interest" description="Disordered" evidence="1">
    <location>
        <begin position="382"/>
        <end position="402"/>
    </location>
</feature>
<dbReference type="RefSeq" id="WP_379984471.1">
    <property type="nucleotide sequence ID" value="NZ_JADIKD010000012.1"/>
</dbReference>
<feature type="compositionally biased region" description="Basic and acidic residues" evidence="1">
    <location>
        <begin position="385"/>
        <end position="402"/>
    </location>
</feature>
<sequence length="402" mass="43693">MKKLGMGLVGPGFIAAHHLDAVRRLGDVEIIGIAGSSLESAKKRARELDAGRAYASYQELIADPAVQVVHNTTPNHLHKEVSLAALRAGKHVISDKPLASNVQESRELYEAAREAGVAHVVTFNYRSHALVQQARAMIAKGKLGAPVFVHGCYLQDWLTDEQTYSWRLDPKLGGASSALGDIGSHWCDLAEHVTGARITAVLADLHTAVPIRHAPAESTKAFAKSKSAQRREVKITSEDLASVLLRFDNGARGCVTVGQVLPGHKNDLRLEVSGRLASVAWRQEQPNELWIGHHAQPNTLLSRDPALLDPSARGYAHLPAGHPEAWSDAFRNLMADAYAWIRGGGTPETKPAALPTFADGYRNSLLVDAMLKSHAAGGVWQSVEEQLKPKRNEPKQRRGTRE</sequence>
<accession>A0ABW8KA26</accession>
<gene>
    <name evidence="4" type="ORF">ISS97_19665</name>
</gene>
<evidence type="ECO:0000313" key="5">
    <source>
        <dbReference type="Proteomes" id="UP001620408"/>
    </source>
</evidence>
<comment type="caution">
    <text evidence="4">The sequence shown here is derived from an EMBL/GenBank/DDBJ whole genome shotgun (WGS) entry which is preliminary data.</text>
</comment>
<reference evidence="4 5" key="1">
    <citation type="submission" date="2020-10" db="EMBL/GenBank/DDBJ databases">
        <title>Phylogeny of dyella-like bacteria.</title>
        <authorList>
            <person name="Fu J."/>
        </authorList>
    </citation>
    <scope>NUCLEOTIDE SEQUENCE [LARGE SCALE GENOMIC DNA]</scope>
    <source>
        <strain evidence="4 5">BB4</strain>
    </source>
</reference>
<evidence type="ECO:0000259" key="2">
    <source>
        <dbReference type="Pfam" id="PF01408"/>
    </source>
</evidence>
<dbReference type="SUPFAM" id="SSF51735">
    <property type="entry name" value="NAD(P)-binding Rossmann-fold domains"/>
    <property type="match status" value="1"/>
</dbReference>
<dbReference type="Pfam" id="PF22725">
    <property type="entry name" value="GFO_IDH_MocA_C3"/>
    <property type="match status" value="1"/>
</dbReference>
<dbReference type="InterPro" id="IPR036291">
    <property type="entry name" value="NAD(P)-bd_dom_sf"/>
</dbReference>
<dbReference type="Gene3D" id="3.40.50.720">
    <property type="entry name" value="NAD(P)-binding Rossmann-like Domain"/>
    <property type="match status" value="1"/>
</dbReference>
<name>A0ABW8KA26_9GAMM</name>
<dbReference type="SUPFAM" id="SSF55347">
    <property type="entry name" value="Glyceraldehyde-3-phosphate dehydrogenase-like, C-terminal domain"/>
    <property type="match status" value="1"/>
</dbReference>